<proteinExistence type="predicted"/>
<accession>A0A1H8M822</accession>
<evidence type="ECO:0000313" key="2">
    <source>
        <dbReference type="Proteomes" id="UP000199372"/>
    </source>
</evidence>
<gene>
    <name evidence="1" type="ORF">SAMN04488011_1143</name>
</gene>
<dbReference type="EMBL" id="FOCM01000014">
    <property type="protein sequence ID" value="SEO13358.1"/>
    <property type="molecule type" value="Genomic_DNA"/>
</dbReference>
<reference evidence="2" key="1">
    <citation type="submission" date="2016-10" db="EMBL/GenBank/DDBJ databases">
        <authorList>
            <person name="Varghese N."/>
            <person name="Submissions S."/>
        </authorList>
    </citation>
    <scope>NUCLEOTIDE SEQUENCE [LARGE SCALE GENOMIC DNA]</scope>
    <source>
        <strain evidence="2">DSM 26893</strain>
    </source>
</reference>
<organism evidence="1 2">
    <name type="scientific">Palleronia pelagia</name>
    <dbReference type="NCBI Taxonomy" id="387096"/>
    <lineage>
        <taxon>Bacteria</taxon>
        <taxon>Pseudomonadati</taxon>
        <taxon>Pseudomonadota</taxon>
        <taxon>Alphaproteobacteria</taxon>
        <taxon>Rhodobacterales</taxon>
        <taxon>Roseobacteraceae</taxon>
        <taxon>Palleronia</taxon>
    </lineage>
</organism>
<sequence>MDLNDPEVAAAAKIQFAEALFRVWYKVPGEIRSMITEGAQLEAESKGADPMVAAMEVSTTADRFGFSYADAQPLRQEVLAKQNRDREARAREMEARNREYLIK</sequence>
<dbReference type="RefSeq" id="WP_091846811.1">
    <property type="nucleotide sequence ID" value="NZ_FOCM01000014.1"/>
</dbReference>
<protein>
    <submittedName>
        <fullName evidence="1">Uncharacterized protein</fullName>
    </submittedName>
</protein>
<evidence type="ECO:0000313" key="1">
    <source>
        <dbReference type="EMBL" id="SEO13358.1"/>
    </source>
</evidence>
<dbReference type="AlphaFoldDB" id="A0A1H8M822"/>
<keyword evidence="2" id="KW-1185">Reference proteome</keyword>
<name>A0A1H8M822_9RHOB</name>
<dbReference type="Proteomes" id="UP000199372">
    <property type="component" value="Unassembled WGS sequence"/>
</dbReference>